<dbReference type="RefSeq" id="WP_210116793.1">
    <property type="nucleotide sequence ID" value="NZ_CP054257.1"/>
</dbReference>
<evidence type="ECO:0000256" key="1">
    <source>
        <dbReference type="ARBA" id="ARBA00001946"/>
    </source>
</evidence>
<dbReference type="Proteomes" id="UP000671995">
    <property type="component" value="Chromosome"/>
</dbReference>
<feature type="domain" description="Alpha-D-phosphohexomutase alpha/beta/alpha" evidence="4">
    <location>
        <begin position="34"/>
        <end position="149"/>
    </location>
</feature>
<dbReference type="Pfam" id="PF02878">
    <property type="entry name" value="PGM_PMM_I"/>
    <property type="match status" value="1"/>
</dbReference>
<evidence type="ECO:0000256" key="2">
    <source>
        <dbReference type="ARBA" id="ARBA00010231"/>
    </source>
</evidence>
<comment type="similarity">
    <text evidence="2">Belongs to the phosphohexose mutase family.</text>
</comment>
<keyword evidence="3" id="KW-0597">Phosphoprotein</keyword>
<dbReference type="Gene3D" id="3.40.120.10">
    <property type="entry name" value="Alpha-D-Glucose-1,6-Bisphosphate, subunit A, domain 3"/>
    <property type="match status" value="3"/>
</dbReference>
<dbReference type="PANTHER" id="PTHR42946">
    <property type="entry name" value="PHOSPHOHEXOSE MUTASE"/>
    <property type="match status" value="1"/>
</dbReference>
<accession>A0A975F059</accession>
<dbReference type="AlphaFoldDB" id="A0A975F059"/>
<name>A0A975F059_9SPIR</name>
<evidence type="ECO:0000256" key="3">
    <source>
        <dbReference type="ARBA" id="ARBA00022553"/>
    </source>
</evidence>
<organism evidence="5 6">
    <name type="scientific">Treponema parvum</name>
    <dbReference type="NCBI Taxonomy" id="138851"/>
    <lineage>
        <taxon>Bacteria</taxon>
        <taxon>Pseudomonadati</taxon>
        <taxon>Spirochaetota</taxon>
        <taxon>Spirochaetia</taxon>
        <taxon>Spirochaetales</taxon>
        <taxon>Treponemataceae</taxon>
        <taxon>Treponema</taxon>
    </lineage>
</organism>
<evidence type="ECO:0000259" key="4">
    <source>
        <dbReference type="Pfam" id="PF02878"/>
    </source>
</evidence>
<dbReference type="InterPro" id="IPR050060">
    <property type="entry name" value="Phosphoglucosamine_mutase"/>
</dbReference>
<evidence type="ECO:0000313" key="5">
    <source>
        <dbReference type="EMBL" id="QTQ12079.1"/>
    </source>
</evidence>
<proteinExistence type="inferred from homology"/>
<dbReference type="GO" id="GO:0004615">
    <property type="term" value="F:phosphomannomutase activity"/>
    <property type="evidence" value="ECO:0007669"/>
    <property type="project" value="TreeGrafter"/>
</dbReference>
<dbReference type="EMBL" id="CP054257">
    <property type="protein sequence ID" value="QTQ12079.1"/>
    <property type="molecule type" value="Genomic_DNA"/>
</dbReference>
<reference evidence="5" key="1">
    <citation type="submission" date="2020-05" db="EMBL/GenBank/DDBJ databases">
        <authorList>
            <person name="Zeng H."/>
            <person name="Chan Y.K."/>
            <person name="Watt R.M."/>
        </authorList>
    </citation>
    <scope>NUCLEOTIDE SEQUENCE</scope>
    <source>
        <strain evidence="5">ATCC 700773</strain>
    </source>
</reference>
<reference evidence="5" key="2">
    <citation type="journal article" date="2021" name="Microbiol. Resour. Announc.">
        <title>Complete Genome Sequences of Three Human Oral Treponema parvum Isolates.</title>
        <authorList>
            <person name="Zeng H."/>
            <person name="Watt R.M."/>
        </authorList>
    </citation>
    <scope>NUCLEOTIDE SEQUENCE</scope>
    <source>
        <strain evidence="5">ATCC 700773</strain>
    </source>
</reference>
<dbReference type="InterPro" id="IPR005844">
    <property type="entry name" value="A-D-PHexomutase_a/b/a-I"/>
</dbReference>
<dbReference type="InterPro" id="IPR016055">
    <property type="entry name" value="A-D-PHexomutase_a/b/a-I/II/III"/>
</dbReference>
<evidence type="ECO:0000313" key="6">
    <source>
        <dbReference type="Proteomes" id="UP000671995"/>
    </source>
</evidence>
<dbReference type="SUPFAM" id="SSF53738">
    <property type="entry name" value="Phosphoglucomutase, first 3 domains"/>
    <property type="match status" value="1"/>
</dbReference>
<gene>
    <name evidence="5" type="ORF">HRI96_07660</name>
</gene>
<sequence>MQELPDIIMSASGWRKVFAASGKEDDGLPGIGEKNTVIAMLAAEIFADYIIKISNKASPSVVCGIDTRPTGPAVIDAVLKIFLAKGIVPHYAGVIAAPEIMAYSTRFDGFMYVSASHNPIGHNGLKFGLKDGGVLAGEENLKLANEFLKKWHEKNTEDRLKATANTALPSELDWVYANAPSVKNKSAAYYHDFMMRVISDSDDPAVQKNVFSIMRSKALKKKIAVVCDMNGSSRSLSVDEEFFKECGMDFYKINAAPGQIVHGIIPEGENLLFCAAEMERLKDKEKLPLLGYMPDCDGDRGNIVYWDRRSASAKTLEAQEVFALAVLSELAYGAWKNKGKKDYKPAVVVNCATSMRIDRIAEVFGAEVFRAEVGEANAVNLARKKRFEGYTVRIFGEGTNGGNITHPEAVRDPLNTVFALVRLLVMHPGNSKQPDLFKIWCKLTGQEELYSPGDITITDIINTLPKYKTTNTFDKRAIMHIKTTDHGILKKRFQKEFEKSWVTMSPILKKKYGIVSYAAAATNGTVETQNIKDFSVSGNGGLKILFYGKDGDRAENGGVAGTESGASGMLQGRCKDGGALAFMWMRGSGTESVFRVLCDVKCKTHAKPQFENLNSDTSDMEEDLLNWERSLIEIADKYK</sequence>
<dbReference type="GO" id="GO:0005975">
    <property type="term" value="P:carbohydrate metabolic process"/>
    <property type="evidence" value="ECO:0007669"/>
    <property type="project" value="InterPro"/>
</dbReference>
<dbReference type="PANTHER" id="PTHR42946:SF1">
    <property type="entry name" value="PHOSPHOGLUCOMUTASE (ALPHA-D-GLUCOSE-1,6-BISPHOSPHATE-DEPENDENT)"/>
    <property type="match status" value="1"/>
</dbReference>
<protein>
    <submittedName>
        <fullName evidence="5">Phosphoglucomutase</fullName>
    </submittedName>
</protein>
<comment type="cofactor">
    <cofactor evidence="1">
        <name>Mg(2+)</name>
        <dbReference type="ChEBI" id="CHEBI:18420"/>
    </cofactor>
</comment>